<organism evidence="1 2">
    <name type="scientific">Portunus trituberculatus</name>
    <name type="common">Swimming crab</name>
    <name type="synonym">Neptunus trituberculatus</name>
    <dbReference type="NCBI Taxonomy" id="210409"/>
    <lineage>
        <taxon>Eukaryota</taxon>
        <taxon>Metazoa</taxon>
        <taxon>Ecdysozoa</taxon>
        <taxon>Arthropoda</taxon>
        <taxon>Crustacea</taxon>
        <taxon>Multicrustacea</taxon>
        <taxon>Malacostraca</taxon>
        <taxon>Eumalacostraca</taxon>
        <taxon>Eucarida</taxon>
        <taxon>Decapoda</taxon>
        <taxon>Pleocyemata</taxon>
        <taxon>Brachyura</taxon>
        <taxon>Eubrachyura</taxon>
        <taxon>Portunoidea</taxon>
        <taxon>Portunidae</taxon>
        <taxon>Portuninae</taxon>
        <taxon>Portunus</taxon>
    </lineage>
</organism>
<name>A0A5B7FM27_PORTR</name>
<proteinExistence type="predicted"/>
<reference evidence="1 2" key="1">
    <citation type="submission" date="2019-05" db="EMBL/GenBank/DDBJ databases">
        <title>Another draft genome of Portunus trituberculatus and its Hox gene families provides insights of decapod evolution.</title>
        <authorList>
            <person name="Jeong J.-H."/>
            <person name="Song I."/>
            <person name="Kim S."/>
            <person name="Choi T."/>
            <person name="Kim D."/>
            <person name="Ryu S."/>
            <person name="Kim W."/>
        </authorList>
    </citation>
    <scope>NUCLEOTIDE SEQUENCE [LARGE SCALE GENOMIC DNA]</scope>
    <source>
        <tissue evidence="1">Muscle</tissue>
    </source>
</reference>
<protein>
    <submittedName>
        <fullName evidence="1">Uncharacterized protein</fullName>
    </submittedName>
</protein>
<accession>A0A5B7FM27</accession>
<comment type="caution">
    <text evidence="1">The sequence shown here is derived from an EMBL/GenBank/DDBJ whole genome shotgun (WGS) entry which is preliminary data.</text>
</comment>
<dbReference type="Proteomes" id="UP000324222">
    <property type="component" value="Unassembled WGS sequence"/>
</dbReference>
<gene>
    <name evidence="1" type="ORF">E2C01_042533</name>
</gene>
<dbReference type="EMBL" id="VSRR010008446">
    <property type="protein sequence ID" value="MPC48750.1"/>
    <property type="molecule type" value="Genomic_DNA"/>
</dbReference>
<dbReference type="AlphaFoldDB" id="A0A5B7FM27"/>
<evidence type="ECO:0000313" key="2">
    <source>
        <dbReference type="Proteomes" id="UP000324222"/>
    </source>
</evidence>
<sequence length="172" mass="18338">MWLWLTRQVVHDGVQCSIREKLNLSSAIRCRQVVGSHVLLVVLDQSSTAREFGHSAWIKGAPQHLSTSAHLGMALRFSDDAAVHTPPGALSYPLPGSCTLPPRAIRVTPPAALPQLSVRIEGVSETGAPNLTSAAEHRVCTLSLPGETFGVYPAPTGGTILPAHPSLLRKVF</sequence>
<keyword evidence="2" id="KW-1185">Reference proteome</keyword>
<evidence type="ECO:0000313" key="1">
    <source>
        <dbReference type="EMBL" id="MPC48750.1"/>
    </source>
</evidence>